<evidence type="ECO:0000256" key="2">
    <source>
        <dbReference type="ARBA" id="ARBA00022630"/>
    </source>
</evidence>
<evidence type="ECO:0000259" key="7">
    <source>
        <dbReference type="Pfam" id="PF07992"/>
    </source>
</evidence>
<dbReference type="Pfam" id="PF07992">
    <property type="entry name" value="Pyr_redox_2"/>
    <property type="match status" value="1"/>
</dbReference>
<evidence type="ECO:0000256" key="4">
    <source>
        <dbReference type="ARBA" id="ARBA00023002"/>
    </source>
</evidence>
<protein>
    <submittedName>
        <fullName evidence="8">Thioredoxin-disulfide reductase</fullName>
    </submittedName>
</protein>
<keyword evidence="3" id="KW-0274">FAD</keyword>
<dbReference type="Proteomes" id="UP000231267">
    <property type="component" value="Unassembled WGS sequence"/>
</dbReference>
<dbReference type="GO" id="GO:0016668">
    <property type="term" value="F:oxidoreductase activity, acting on a sulfur group of donors, NAD(P) as acceptor"/>
    <property type="evidence" value="ECO:0007669"/>
    <property type="project" value="UniProtKB-ARBA"/>
</dbReference>
<evidence type="ECO:0000256" key="1">
    <source>
        <dbReference type="ARBA" id="ARBA00009333"/>
    </source>
</evidence>
<dbReference type="PROSITE" id="PS00573">
    <property type="entry name" value="PYRIDINE_REDOX_2"/>
    <property type="match status" value="1"/>
</dbReference>
<dbReference type="AlphaFoldDB" id="A0A2J0LGN5"/>
<evidence type="ECO:0000256" key="6">
    <source>
        <dbReference type="ARBA" id="ARBA00023284"/>
    </source>
</evidence>
<dbReference type="InterPro" id="IPR023753">
    <property type="entry name" value="FAD/NAD-binding_dom"/>
</dbReference>
<evidence type="ECO:0000313" key="8">
    <source>
        <dbReference type="EMBL" id="PIW66014.1"/>
    </source>
</evidence>
<keyword evidence="2" id="KW-0285">Flavoprotein</keyword>
<dbReference type="SUPFAM" id="SSF51905">
    <property type="entry name" value="FAD/NAD(P)-binding domain"/>
    <property type="match status" value="1"/>
</dbReference>
<reference evidence="8 9" key="1">
    <citation type="submission" date="2017-09" db="EMBL/GenBank/DDBJ databases">
        <title>Depth-based differentiation of microbial function through sediment-hosted aquifers and enrichment of novel symbionts in the deep terrestrial subsurface.</title>
        <authorList>
            <person name="Probst A.J."/>
            <person name="Ladd B."/>
            <person name="Jarett J.K."/>
            <person name="Geller-Mcgrath D.E."/>
            <person name="Sieber C.M."/>
            <person name="Emerson J.B."/>
            <person name="Anantharaman K."/>
            <person name="Thomas B.C."/>
            <person name="Malmstrom R."/>
            <person name="Stieglmeier M."/>
            <person name="Klingl A."/>
            <person name="Woyke T."/>
            <person name="Ryan C.M."/>
            <person name="Banfield J.F."/>
        </authorList>
    </citation>
    <scope>NUCLEOTIDE SEQUENCE [LARGE SCALE GENOMIC DNA]</scope>
    <source>
        <strain evidence="8">CG12_big_fil_rev_8_21_14_0_65_43_15</strain>
    </source>
</reference>
<keyword evidence="5" id="KW-1015">Disulfide bond</keyword>
<proteinExistence type="inferred from homology"/>
<dbReference type="PRINTS" id="PR00368">
    <property type="entry name" value="FADPNR"/>
</dbReference>
<comment type="similarity">
    <text evidence="1">Belongs to the class-II pyridine nucleotide-disulfide oxidoreductase family.</text>
</comment>
<dbReference type="InterPro" id="IPR036188">
    <property type="entry name" value="FAD/NAD-bd_sf"/>
</dbReference>
<dbReference type="Gene3D" id="3.50.50.60">
    <property type="entry name" value="FAD/NAD(P)-binding domain"/>
    <property type="match status" value="2"/>
</dbReference>
<dbReference type="PRINTS" id="PR00469">
    <property type="entry name" value="PNDRDTASEII"/>
</dbReference>
<comment type="caution">
    <text evidence="8">The sequence shown here is derived from an EMBL/GenBank/DDBJ whole genome shotgun (WGS) entry which is preliminary data.</text>
</comment>
<accession>A0A2J0LGN5</accession>
<evidence type="ECO:0000256" key="3">
    <source>
        <dbReference type="ARBA" id="ARBA00022827"/>
    </source>
</evidence>
<keyword evidence="4" id="KW-0560">Oxidoreductase</keyword>
<organism evidence="8 9">
    <name type="scientific">Candidatus Taenaricola geysiri</name>
    <dbReference type="NCBI Taxonomy" id="1974752"/>
    <lineage>
        <taxon>Bacteria</taxon>
        <taxon>Pseudomonadati</taxon>
        <taxon>Candidatus Omnitrophota</taxon>
        <taxon>Candidatus Taenaricola</taxon>
    </lineage>
</organism>
<evidence type="ECO:0000313" key="9">
    <source>
        <dbReference type="Proteomes" id="UP000231267"/>
    </source>
</evidence>
<dbReference type="PANTHER" id="PTHR48105">
    <property type="entry name" value="THIOREDOXIN REDUCTASE 1-RELATED-RELATED"/>
    <property type="match status" value="1"/>
</dbReference>
<evidence type="ECO:0000256" key="5">
    <source>
        <dbReference type="ARBA" id="ARBA00023157"/>
    </source>
</evidence>
<dbReference type="EMBL" id="PFGP01000125">
    <property type="protein sequence ID" value="PIW66014.1"/>
    <property type="molecule type" value="Genomic_DNA"/>
</dbReference>
<feature type="domain" description="FAD/NAD(P)-binding" evidence="7">
    <location>
        <begin position="5"/>
        <end position="288"/>
    </location>
</feature>
<sequence>MTEIFDLIIIGAGPAGITASVYAARKRMNFIVVTGDIGGQTVWSGDVENYTGYQFITGPELAAKFEEHMRQYGIEARETEFVSDIQKSGGIISVKTNKGAYQTKTLIIASGKKSKELNVPGEKEFKNKGLTYCATCDGPLFSGKNVSVIGGGNSALDAALQLVKIAKHTYIINITPALGGDAVMRAKVEESPSVTIFNNTQVSAVLGDKTVTGIRIKDNKGKEDLVAVEGIFVEIGLVPNSDFARNIVKNEQGEIKVNCHNETNIPGIFAAGDVTDVPEKQIVIAAGEGSKAALSAFKYLARKK</sequence>
<gene>
    <name evidence="8" type="ORF">COW11_05660</name>
</gene>
<dbReference type="InterPro" id="IPR050097">
    <property type="entry name" value="Ferredoxin-NADP_redctase_2"/>
</dbReference>
<dbReference type="InterPro" id="IPR008255">
    <property type="entry name" value="Pyr_nucl-diS_OxRdtase_2_AS"/>
</dbReference>
<name>A0A2J0LGN5_9BACT</name>
<keyword evidence="6" id="KW-0676">Redox-active center</keyword>